<gene>
    <name evidence="2" type="ORF">San01_31030</name>
</gene>
<name>A0A5J4LGJ9_9ACTN</name>
<feature type="region of interest" description="Disordered" evidence="1">
    <location>
        <begin position="89"/>
        <end position="119"/>
    </location>
</feature>
<protein>
    <submittedName>
        <fullName evidence="2">Uncharacterized protein</fullName>
    </submittedName>
</protein>
<accession>A0A5J4LGJ9</accession>
<reference evidence="2 3" key="1">
    <citation type="submission" date="2019-10" db="EMBL/GenBank/DDBJ databases">
        <title>Whole genome shotgun sequence of Streptomyces angustmyceticus NBRC 3934.</title>
        <authorList>
            <person name="Hosoyama A."/>
            <person name="Ichikawa N."/>
            <person name="Kimura A."/>
            <person name="Kitahashi Y."/>
            <person name="Komaki H."/>
            <person name="Uohara A."/>
        </authorList>
    </citation>
    <scope>NUCLEOTIDE SEQUENCE [LARGE SCALE GENOMIC DNA]</scope>
    <source>
        <strain evidence="2 3">NBRC 3934</strain>
    </source>
</reference>
<feature type="compositionally biased region" description="Basic and acidic residues" evidence="1">
    <location>
        <begin position="110"/>
        <end position="119"/>
    </location>
</feature>
<organism evidence="2 3">
    <name type="scientific">Streptomyces angustmyceticus</name>
    <dbReference type="NCBI Taxonomy" id="285578"/>
    <lineage>
        <taxon>Bacteria</taxon>
        <taxon>Bacillati</taxon>
        <taxon>Actinomycetota</taxon>
        <taxon>Actinomycetes</taxon>
        <taxon>Kitasatosporales</taxon>
        <taxon>Streptomycetaceae</taxon>
        <taxon>Streptomyces</taxon>
    </lineage>
</organism>
<evidence type="ECO:0000256" key="1">
    <source>
        <dbReference type="SAM" id="MobiDB-lite"/>
    </source>
</evidence>
<proteinExistence type="predicted"/>
<comment type="caution">
    <text evidence="2">The sequence shown here is derived from an EMBL/GenBank/DDBJ whole genome shotgun (WGS) entry which is preliminary data.</text>
</comment>
<keyword evidence="3" id="KW-1185">Reference proteome</keyword>
<sequence>MAGAVALPSVRAPIRSVVSLTKGPSLERASACLARRPVVLSGWVLGLVDRAGAVVPPEVAERISSWLRREEMQTGHVVTPIPERAHVCSGRGSKQFGRLPEESGPYGGHEAPRRSGVEY</sequence>
<evidence type="ECO:0000313" key="3">
    <source>
        <dbReference type="Proteomes" id="UP000325598"/>
    </source>
</evidence>
<dbReference type="EMBL" id="BLAG01000008">
    <property type="protein sequence ID" value="GES30616.1"/>
    <property type="molecule type" value="Genomic_DNA"/>
</dbReference>
<evidence type="ECO:0000313" key="2">
    <source>
        <dbReference type="EMBL" id="GES30616.1"/>
    </source>
</evidence>
<dbReference type="AlphaFoldDB" id="A0A5J4LGJ9"/>
<dbReference type="Proteomes" id="UP000325598">
    <property type="component" value="Unassembled WGS sequence"/>
</dbReference>